<evidence type="ECO:0000313" key="5">
    <source>
        <dbReference type="EMBL" id="GHH16044.1"/>
    </source>
</evidence>
<keyword evidence="6" id="KW-1185">Reference proteome</keyword>
<dbReference type="PRINTS" id="PR00778">
    <property type="entry name" value="HTHARSR"/>
</dbReference>
<proteinExistence type="predicted"/>
<dbReference type="InterPro" id="IPR036390">
    <property type="entry name" value="WH_DNA-bd_sf"/>
</dbReference>
<dbReference type="CDD" id="cd00090">
    <property type="entry name" value="HTH_ARSR"/>
    <property type="match status" value="1"/>
</dbReference>
<dbReference type="PANTHER" id="PTHR43132:SF2">
    <property type="entry name" value="ARSENICAL RESISTANCE OPERON REPRESSOR ARSR-RELATED"/>
    <property type="match status" value="1"/>
</dbReference>
<evidence type="ECO:0000313" key="6">
    <source>
        <dbReference type="Proteomes" id="UP000635387"/>
    </source>
</evidence>
<dbReference type="Pfam" id="PF12840">
    <property type="entry name" value="HTH_20"/>
    <property type="match status" value="1"/>
</dbReference>
<dbReference type="PANTHER" id="PTHR43132">
    <property type="entry name" value="ARSENICAL RESISTANCE OPERON REPRESSOR ARSR-RELATED"/>
    <property type="match status" value="1"/>
</dbReference>
<evidence type="ECO:0000256" key="1">
    <source>
        <dbReference type="ARBA" id="ARBA00023015"/>
    </source>
</evidence>
<gene>
    <name evidence="5" type="ORF">GCM10017790_31190</name>
</gene>
<keyword evidence="1" id="KW-0805">Transcription regulation</keyword>
<evidence type="ECO:0000256" key="3">
    <source>
        <dbReference type="ARBA" id="ARBA00023163"/>
    </source>
</evidence>
<dbReference type="InterPro" id="IPR051011">
    <property type="entry name" value="Metal_resp_trans_reg"/>
</dbReference>
<dbReference type="InterPro" id="IPR001845">
    <property type="entry name" value="HTH_ArsR_DNA-bd_dom"/>
</dbReference>
<evidence type="ECO:0000259" key="4">
    <source>
        <dbReference type="SMART" id="SM00418"/>
    </source>
</evidence>
<dbReference type="InterPro" id="IPR011991">
    <property type="entry name" value="ArsR-like_HTH"/>
</dbReference>
<feature type="domain" description="HTH arsR-type" evidence="4">
    <location>
        <begin position="17"/>
        <end position="111"/>
    </location>
</feature>
<dbReference type="SMART" id="SM00418">
    <property type="entry name" value="HTH_ARSR"/>
    <property type="match status" value="1"/>
</dbReference>
<dbReference type="Gene3D" id="1.10.10.10">
    <property type="entry name" value="Winged helix-like DNA-binding domain superfamily/Winged helix DNA-binding domain"/>
    <property type="match status" value="1"/>
</dbReference>
<name>A0ABQ3LN40_9PSEU</name>
<dbReference type="SUPFAM" id="SSF46785">
    <property type="entry name" value="Winged helix' DNA-binding domain"/>
    <property type="match status" value="1"/>
</dbReference>
<protein>
    <recommendedName>
        <fullName evidence="4">HTH arsR-type domain-containing protein</fullName>
    </recommendedName>
</protein>
<dbReference type="Proteomes" id="UP000635387">
    <property type="component" value="Unassembled WGS sequence"/>
</dbReference>
<evidence type="ECO:0000256" key="2">
    <source>
        <dbReference type="ARBA" id="ARBA00023125"/>
    </source>
</evidence>
<dbReference type="InterPro" id="IPR036388">
    <property type="entry name" value="WH-like_DNA-bd_sf"/>
</dbReference>
<sequence length="181" mass="20226">MSRQPILALMPESPGLDGLRVLAHPVRLRILSLLTGAAMSAAEAARELGETQANVSYHLRRLHEAGLLDVVEEVRIRGGLAKRYRHDPESGSRFTSANPREEQLLIASMAEELKRRNALRVPGENGSRTDAEVWVDRETWEKALRQARELGELLHTAARPPRTRGTIPISATVSMFELRRP</sequence>
<accession>A0ABQ3LN40</accession>
<keyword evidence="2" id="KW-0238">DNA-binding</keyword>
<comment type="caution">
    <text evidence="5">The sequence shown here is derived from an EMBL/GenBank/DDBJ whole genome shotgun (WGS) entry which is preliminary data.</text>
</comment>
<organism evidence="5 6">
    <name type="scientific">Amycolatopsis oliviviridis</name>
    <dbReference type="NCBI Taxonomy" id="1471590"/>
    <lineage>
        <taxon>Bacteria</taxon>
        <taxon>Bacillati</taxon>
        <taxon>Actinomycetota</taxon>
        <taxon>Actinomycetes</taxon>
        <taxon>Pseudonocardiales</taxon>
        <taxon>Pseudonocardiaceae</taxon>
        <taxon>Amycolatopsis</taxon>
    </lineage>
</organism>
<reference evidence="6" key="1">
    <citation type="journal article" date="2019" name="Int. J. Syst. Evol. Microbiol.">
        <title>The Global Catalogue of Microorganisms (GCM) 10K type strain sequencing project: providing services to taxonomists for standard genome sequencing and annotation.</title>
        <authorList>
            <consortium name="The Broad Institute Genomics Platform"/>
            <consortium name="The Broad Institute Genome Sequencing Center for Infectious Disease"/>
            <person name="Wu L."/>
            <person name="Ma J."/>
        </authorList>
    </citation>
    <scope>NUCLEOTIDE SEQUENCE [LARGE SCALE GENOMIC DNA]</scope>
    <source>
        <strain evidence="6">CGMCC 4.7683</strain>
    </source>
</reference>
<keyword evidence="3" id="KW-0804">Transcription</keyword>
<dbReference type="EMBL" id="BNAY01000003">
    <property type="protein sequence ID" value="GHH16044.1"/>
    <property type="molecule type" value="Genomic_DNA"/>
</dbReference>